<feature type="region of interest" description="Disordered" evidence="1">
    <location>
        <begin position="229"/>
        <end position="251"/>
    </location>
</feature>
<proteinExistence type="predicted"/>
<reference evidence="2 3" key="1">
    <citation type="submission" date="2016-09" db="EMBL/GenBank/DDBJ databases">
        <title>Extensive genetic diversity and differential bi-allelic expression allows diatom success in the polar Southern Ocean.</title>
        <authorList>
            <consortium name="DOE Joint Genome Institute"/>
            <person name="Mock T."/>
            <person name="Otillar R.P."/>
            <person name="Strauss J."/>
            <person name="Dupont C."/>
            <person name="Frickenhaus S."/>
            <person name="Maumus F."/>
            <person name="Mcmullan M."/>
            <person name="Sanges R."/>
            <person name="Schmutz J."/>
            <person name="Toseland A."/>
            <person name="Valas R."/>
            <person name="Veluchamy A."/>
            <person name="Ward B.J."/>
            <person name="Allen A."/>
            <person name="Barry K."/>
            <person name="Falciatore A."/>
            <person name="Ferrante M."/>
            <person name="Fortunato A.E."/>
            <person name="Gloeckner G."/>
            <person name="Gruber A."/>
            <person name="Hipkin R."/>
            <person name="Janech M."/>
            <person name="Kroth P."/>
            <person name="Leese F."/>
            <person name="Lindquist E."/>
            <person name="Lyon B.R."/>
            <person name="Martin J."/>
            <person name="Mayer C."/>
            <person name="Parker M."/>
            <person name="Quesneville H."/>
            <person name="Raymond J."/>
            <person name="Uhlig C."/>
            <person name="Valentin K.U."/>
            <person name="Worden A.Z."/>
            <person name="Armbrust E.V."/>
            <person name="Bowler C."/>
            <person name="Green B."/>
            <person name="Moulton V."/>
            <person name="Van Oosterhout C."/>
            <person name="Grigoriev I."/>
        </authorList>
    </citation>
    <scope>NUCLEOTIDE SEQUENCE [LARGE SCALE GENOMIC DNA]</scope>
    <source>
        <strain evidence="2 3">CCMP1102</strain>
    </source>
</reference>
<evidence type="ECO:0000256" key="1">
    <source>
        <dbReference type="SAM" id="MobiDB-lite"/>
    </source>
</evidence>
<name>A0A1E7FC62_9STRA</name>
<dbReference type="KEGG" id="fcy:FRACYDRAFT_240441"/>
<evidence type="ECO:0000313" key="2">
    <source>
        <dbReference type="EMBL" id="OEU15747.1"/>
    </source>
</evidence>
<dbReference type="AlphaFoldDB" id="A0A1E7FC62"/>
<dbReference type="InParanoid" id="A0A1E7FC62"/>
<dbReference type="OrthoDB" id="50977at2759"/>
<feature type="compositionally biased region" description="Low complexity" evidence="1">
    <location>
        <begin position="234"/>
        <end position="251"/>
    </location>
</feature>
<dbReference type="Proteomes" id="UP000095751">
    <property type="component" value="Unassembled WGS sequence"/>
</dbReference>
<evidence type="ECO:0000313" key="3">
    <source>
        <dbReference type="Proteomes" id="UP000095751"/>
    </source>
</evidence>
<protein>
    <submittedName>
        <fullName evidence="2">Uncharacterized protein</fullName>
    </submittedName>
</protein>
<sequence length="451" mass="51436">MVMMTKCRIKFLTLIIVVIIFQSVTFITYVHKKIIHLNNENNNSNNALLRPRRRQLAVIPEQKTSSSRPISMSTITSNRINNNNNNNKDTTKNDAVMIIAAIPLSERHIVALWSEIECFVTTTEDSNSVTTTGDGTTTNVNHVIISSTYWAKPIIEHVLKEVRLRIPLFVSKQVTIEAQYYVNNRYDVGLFCDALQGLVRKYDDFVLLNDSIFALRKFNGILEELHNHNHNHNQTKNDNTTTSTGTSTITSASATTSTTAIKMTSLNYAQHDKITDRNWLESVFRGFSGTSSDNGNRDSASSSGISIFMNYSCVPDDHYSFGLQIRRKSKKKAQFVQSLRKRSITDYHEVNMAFQYLPEEVSGLYPGKVPLDMINKTDERTKFPTWVLHEPYWRKVLIGDYNFPAAKVNMNDMIPTLYDNNPLLGQCTQYLDREKLLDGIDFSLGIRSINY</sequence>
<dbReference type="EMBL" id="KV784359">
    <property type="protein sequence ID" value="OEU15747.1"/>
    <property type="molecule type" value="Genomic_DNA"/>
</dbReference>
<organism evidence="2 3">
    <name type="scientific">Fragilariopsis cylindrus CCMP1102</name>
    <dbReference type="NCBI Taxonomy" id="635003"/>
    <lineage>
        <taxon>Eukaryota</taxon>
        <taxon>Sar</taxon>
        <taxon>Stramenopiles</taxon>
        <taxon>Ochrophyta</taxon>
        <taxon>Bacillariophyta</taxon>
        <taxon>Bacillariophyceae</taxon>
        <taxon>Bacillariophycidae</taxon>
        <taxon>Bacillariales</taxon>
        <taxon>Bacillariaceae</taxon>
        <taxon>Fragilariopsis</taxon>
    </lineage>
</organism>
<accession>A0A1E7FC62</accession>
<gene>
    <name evidence="2" type="ORF">FRACYDRAFT_240441</name>
</gene>
<keyword evidence="3" id="KW-1185">Reference proteome</keyword>